<organism evidence="10 11">
    <name type="scientific">Acinetobacter johnsonii</name>
    <dbReference type="NCBI Taxonomy" id="40214"/>
    <lineage>
        <taxon>Bacteria</taxon>
        <taxon>Pseudomonadati</taxon>
        <taxon>Pseudomonadota</taxon>
        <taxon>Gammaproteobacteria</taxon>
        <taxon>Moraxellales</taxon>
        <taxon>Moraxellaceae</taxon>
        <taxon>Acinetobacter</taxon>
    </lineage>
</organism>
<dbReference type="InterPro" id="IPR017638">
    <property type="entry name" value="Anthranilate_1-2-diOase_lsu"/>
</dbReference>
<evidence type="ECO:0000256" key="8">
    <source>
        <dbReference type="ARBA" id="ARBA00023027"/>
    </source>
</evidence>
<evidence type="ECO:0000256" key="5">
    <source>
        <dbReference type="ARBA" id="ARBA00023002"/>
    </source>
</evidence>
<dbReference type="Pfam" id="PF00848">
    <property type="entry name" value="Ring_hydroxyl_A"/>
    <property type="match status" value="1"/>
</dbReference>
<protein>
    <submittedName>
        <fullName evidence="10">Anthranilate 1,2-dioxygenase large subunit</fullName>
    </submittedName>
</protein>
<evidence type="ECO:0000256" key="1">
    <source>
        <dbReference type="ARBA" id="ARBA00008751"/>
    </source>
</evidence>
<dbReference type="InterPro" id="IPR017941">
    <property type="entry name" value="Rieske_2Fe-2S"/>
</dbReference>
<dbReference type="PANTHER" id="PTHR43756:SF1">
    <property type="entry name" value="3-PHENYLPROPIONATE_CINNAMIC ACID DIOXYGENASE SUBUNIT ALPHA"/>
    <property type="match status" value="1"/>
</dbReference>
<comment type="similarity">
    <text evidence="1">Belongs to the bacterial ring-hydroxylating dioxygenase alpha subunit family.</text>
</comment>
<evidence type="ECO:0000259" key="9">
    <source>
        <dbReference type="PROSITE" id="PS51296"/>
    </source>
</evidence>
<evidence type="ECO:0000313" key="11">
    <source>
        <dbReference type="Proteomes" id="UP000276980"/>
    </source>
</evidence>
<dbReference type="InterPro" id="IPR001663">
    <property type="entry name" value="Rng_hydr_dOase-A"/>
</dbReference>
<dbReference type="Proteomes" id="UP000276980">
    <property type="component" value="Chromosome"/>
</dbReference>
<dbReference type="AlphaFoldDB" id="A0A3S9AND6"/>
<evidence type="ECO:0000256" key="3">
    <source>
        <dbReference type="ARBA" id="ARBA00022723"/>
    </source>
</evidence>
<dbReference type="NCBIfam" id="TIGR03228">
    <property type="entry name" value="anthran_1_2_A"/>
    <property type="match status" value="1"/>
</dbReference>
<dbReference type="Gene3D" id="3.90.380.10">
    <property type="entry name" value="Naphthalene 1,2-dioxygenase Alpha Subunit, Chain A, domain 1"/>
    <property type="match status" value="1"/>
</dbReference>
<evidence type="ECO:0000256" key="4">
    <source>
        <dbReference type="ARBA" id="ARBA00022964"/>
    </source>
</evidence>
<keyword evidence="7" id="KW-0411">Iron-sulfur</keyword>
<dbReference type="GO" id="GO:0051213">
    <property type="term" value="F:dioxygenase activity"/>
    <property type="evidence" value="ECO:0007669"/>
    <property type="project" value="UniProtKB-KW"/>
</dbReference>
<reference evidence="10 11" key="1">
    <citation type="submission" date="2017-06" db="EMBL/GenBank/DDBJ databases">
        <title>Complete Genome Sequence of the Carbazole-Degrading Bacterium Acinetobacter johnsonii IC001.</title>
        <authorList>
            <person name="Vejarano F."/>
            <person name="Suzuki-Minakuchi C."/>
            <person name="Ohtsubo Y."/>
            <person name="Tsuda M."/>
            <person name="Okada K."/>
            <person name="Nojiri H."/>
        </authorList>
    </citation>
    <scope>NUCLEOTIDE SEQUENCE [LARGE SCALE GENOMIC DNA]</scope>
    <source>
        <strain evidence="10 11">IC001</strain>
    </source>
</reference>
<dbReference type="PRINTS" id="PR00090">
    <property type="entry name" value="RNGDIOXGNASE"/>
</dbReference>
<keyword evidence="5" id="KW-0560">Oxidoreductase</keyword>
<dbReference type="SUPFAM" id="SSF50022">
    <property type="entry name" value="ISP domain"/>
    <property type="match status" value="1"/>
</dbReference>
<dbReference type="GO" id="GO:0005506">
    <property type="term" value="F:iron ion binding"/>
    <property type="evidence" value="ECO:0007669"/>
    <property type="project" value="InterPro"/>
</dbReference>
<dbReference type="GO" id="GO:0051537">
    <property type="term" value="F:2 iron, 2 sulfur cluster binding"/>
    <property type="evidence" value="ECO:0007669"/>
    <property type="project" value="UniProtKB-KW"/>
</dbReference>
<dbReference type="RefSeq" id="WP_035266117.1">
    <property type="nucleotide sequence ID" value="NZ_CP022298.1"/>
</dbReference>
<dbReference type="CDD" id="cd03469">
    <property type="entry name" value="Rieske_RO_Alpha_N"/>
    <property type="match status" value="1"/>
</dbReference>
<dbReference type="InterPro" id="IPR036922">
    <property type="entry name" value="Rieske_2Fe-2S_sf"/>
</dbReference>
<evidence type="ECO:0000256" key="7">
    <source>
        <dbReference type="ARBA" id="ARBA00023014"/>
    </source>
</evidence>
<sequence>MGSRSSIEWHDFIEGCIDFRPEDGVYRIARDMFTEPELFDLEMEMIFEKVWIYACHESEIPKPNDFVTVQIGRQPLIINRDGQGNLNAMVNACEHRGATLTRVAKGNQSTFTCPFHAWCYKSDGRLVKVKAPGEYCDDFDKSSRGLKKARIASYKGFVFVSLDTTATDTLEDYLGDTRVFLDLMVEQSPTGELEVLPGKSAYTFAGNWKLQNENGVDGYHVSTVHYNYVSTVQYRQQLNAQKGTGPKDTLDYSKLGAGDDTTDDGWFSFKNGHNVLFSDMPNPTVRPGYATVMPYLVEKYGQKRAEWAMHRLRNLNLYPSLFFMDQISSQLRIIRPVAWNKTEVISQCIGVKGESAEARRNRIRQFEDFFNVSGLGTPDDLVEFREQQRGFQARLERWSDISRGYHKWNYGDSPNAQTLGIKPVITGTEITQEGLYVNQHQVWRDLMLKGLKNKALKLTEDTSEPHECPASQATTEEA</sequence>
<feature type="domain" description="Rieske" evidence="9">
    <location>
        <begin position="52"/>
        <end position="160"/>
    </location>
</feature>
<keyword evidence="6" id="KW-0408">Iron</keyword>
<keyword evidence="4 10" id="KW-0223">Dioxygenase</keyword>
<evidence type="ECO:0000256" key="6">
    <source>
        <dbReference type="ARBA" id="ARBA00023004"/>
    </source>
</evidence>
<dbReference type="SUPFAM" id="SSF55961">
    <property type="entry name" value="Bet v1-like"/>
    <property type="match status" value="1"/>
</dbReference>
<proteinExistence type="inferred from homology"/>
<gene>
    <name evidence="10" type="primary">antA</name>
    <name evidence="10" type="ORF">CFH90_14365</name>
</gene>
<dbReference type="EMBL" id="CP022298">
    <property type="protein sequence ID" value="AZN65142.1"/>
    <property type="molecule type" value="Genomic_DNA"/>
</dbReference>
<dbReference type="InterPro" id="IPR015879">
    <property type="entry name" value="Ring_hydroxy_dOase_asu_C_dom"/>
</dbReference>
<dbReference type="PANTHER" id="PTHR43756">
    <property type="entry name" value="CHOLINE MONOOXYGENASE, CHLOROPLASTIC"/>
    <property type="match status" value="1"/>
</dbReference>
<dbReference type="CDD" id="cd08879">
    <property type="entry name" value="RHO_alpha_C_AntDO-like"/>
    <property type="match status" value="1"/>
</dbReference>
<dbReference type="PROSITE" id="PS00570">
    <property type="entry name" value="RING_HYDROXYL_ALPHA"/>
    <property type="match status" value="1"/>
</dbReference>
<evidence type="ECO:0000313" key="10">
    <source>
        <dbReference type="EMBL" id="AZN65142.1"/>
    </source>
</evidence>
<accession>A0A3S9AND6</accession>
<name>A0A3S9AND6_ACIJO</name>
<dbReference type="Gene3D" id="2.102.10.10">
    <property type="entry name" value="Rieske [2Fe-2S] iron-sulphur domain"/>
    <property type="match status" value="1"/>
</dbReference>
<dbReference type="PROSITE" id="PS51296">
    <property type="entry name" value="RIESKE"/>
    <property type="match status" value="1"/>
</dbReference>
<dbReference type="Pfam" id="PF00355">
    <property type="entry name" value="Rieske"/>
    <property type="match status" value="1"/>
</dbReference>
<keyword evidence="2" id="KW-0001">2Fe-2S</keyword>
<dbReference type="InterPro" id="IPR015881">
    <property type="entry name" value="ARHD_Rieske_2Fe_2S"/>
</dbReference>
<evidence type="ECO:0000256" key="2">
    <source>
        <dbReference type="ARBA" id="ARBA00022714"/>
    </source>
</evidence>
<keyword evidence="3" id="KW-0479">Metal-binding</keyword>
<keyword evidence="8" id="KW-0520">NAD</keyword>